<organism evidence="1 2">
    <name type="scientific">Cichorium intybus</name>
    <name type="common">Chicory</name>
    <dbReference type="NCBI Taxonomy" id="13427"/>
    <lineage>
        <taxon>Eukaryota</taxon>
        <taxon>Viridiplantae</taxon>
        <taxon>Streptophyta</taxon>
        <taxon>Embryophyta</taxon>
        <taxon>Tracheophyta</taxon>
        <taxon>Spermatophyta</taxon>
        <taxon>Magnoliopsida</taxon>
        <taxon>eudicotyledons</taxon>
        <taxon>Gunneridae</taxon>
        <taxon>Pentapetalae</taxon>
        <taxon>asterids</taxon>
        <taxon>campanulids</taxon>
        <taxon>Asterales</taxon>
        <taxon>Asteraceae</taxon>
        <taxon>Cichorioideae</taxon>
        <taxon>Cichorieae</taxon>
        <taxon>Cichoriinae</taxon>
        <taxon>Cichorium</taxon>
    </lineage>
</organism>
<reference evidence="1 2" key="2">
    <citation type="journal article" date="2022" name="Mol. Ecol. Resour.">
        <title>The genomes of chicory, endive, great burdock and yacon provide insights into Asteraceae paleo-polyploidization history and plant inulin production.</title>
        <authorList>
            <person name="Fan W."/>
            <person name="Wang S."/>
            <person name="Wang H."/>
            <person name="Wang A."/>
            <person name="Jiang F."/>
            <person name="Liu H."/>
            <person name="Zhao H."/>
            <person name="Xu D."/>
            <person name="Zhang Y."/>
        </authorList>
    </citation>
    <scope>NUCLEOTIDE SEQUENCE [LARGE SCALE GENOMIC DNA]</scope>
    <source>
        <strain evidence="2">cv. Punajuju</strain>
        <tissue evidence="1">Leaves</tissue>
    </source>
</reference>
<evidence type="ECO:0000313" key="2">
    <source>
        <dbReference type="Proteomes" id="UP001055811"/>
    </source>
</evidence>
<evidence type="ECO:0000313" key="1">
    <source>
        <dbReference type="EMBL" id="KAI3699114.1"/>
    </source>
</evidence>
<name>A0ACB8ZP75_CICIN</name>
<keyword evidence="2" id="KW-1185">Reference proteome</keyword>
<protein>
    <submittedName>
        <fullName evidence="1">Uncharacterized protein</fullName>
    </submittedName>
</protein>
<dbReference type="Proteomes" id="UP001055811">
    <property type="component" value="Linkage Group LG08"/>
</dbReference>
<gene>
    <name evidence="1" type="ORF">L2E82_43167</name>
</gene>
<sequence length="75" mass="8704">MCVRESGLRTREMEMAKNKPRPRIRELRTTPFSICRLPLRRIKLSGGNVCVQVLAKGAVHCPSIRHLFISWLWVC</sequence>
<comment type="caution">
    <text evidence="1">The sequence shown here is derived from an EMBL/GenBank/DDBJ whole genome shotgun (WGS) entry which is preliminary data.</text>
</comment>
<proteinExistence type="predicted"/>
<accession>A0ACB8ZP75</accession>
<reference evidence="2" key="1">
    <citation type="journal article" date="2022" name="Mol. Ecol. Resour.">
        <title>The genomes of chicory, endive, great burdock and yacon provide insights into Asteraceae palaeo-polyploidization history and plant inulin production.</title>
        <authorList>
            <person name="Fan W."/>
            <person name="Wang S."/>
            <person name="Wang H."/>
            <person name="Wang A."/>
            <person name="Jiang F."/>
            <person name="Liu H."/>
            <person name="Zhao H."/>
            <person name="Xu D."/>
            <person name="Zhang Y."/>
        </authorList>
    </citation>
    <scope>NUCLEOTIDE SEQUENCE [LARGE SCALE GENOMIC DNA]</scope>
    <source>
        <strain evidence="2">cv. Punajuju</strain>
    </source>
</reference>
<dbReference type="EMBL" id="CM042016">
    <property type="protein sequence ID" value="KAI3699114.1"/>
    <property type="molecule type" value="Genomic_DNA"/>
</dbReference>